<dbReference type="Pfam" id="PF00571">
    <property type="entry name" value="CBS"/>
    <property type="match status" value="2"/>
</dbReference>
<dbReference type="SUPFAM" id="SSF54631">
    <property type="entry name" value="CBS-domain pair"/>
    <property type="match status" value="1"/>
</dbReference>
<dbReference type="RefSeq" id="WP_220806620.1">
    <property type="nucleotide sequence ID" value="NZ_BPMK01000002.1"/>
</dbReference>
<organism evidence="4 5">
    <name type="scientific">Noviherbaspirillum aridicola</name>
    <dbReference type="NCBI Taxonomy" id="2849687"/>
    <lineage>
        <taxon>Bacteria</taxon>
        <taxon>Pseudomonadati</taxon>
        <taxon>Pseudomonadota</taxon>
        <taxon>Betaproteobacteria</taxon>
        <taxon>Burkholderiales</taxon>
        <taxon>Oxalobacteraceae</taxon>
        <taxon>Noviherbaspirillum</taxon>
    </lineage>
</organism>
<feature type="domain" description="CBS" evidence="3">
    <location>
        <begin position="240"/>
        <end position="297"/>
    </location>
</feature>
<dbReference type="Gene3D" id="3.10.580.10">
    <property type="entry name" value="CBS-domain"/>
    <property type="match status" value="1"/>
</dbReference>
<feature type="domain" description="CBS" evidence="3">
    <location>
        <begin position="324"/>
        <end position="381"/>
    </location>
</feature>
<dbReference type="Proteomes" id="UP000887222">
    <property type="component" value="Unassembled WGS sequence"/>
</dbReference>
<accession>A0ABQ4PZV7</accession>
<reference evidence="4 5" key="1">
    <citation type="journal article" date="2022" name="Int. J. Syst. Evol. Microbiol.">
        <title>Noviherbaspirillum aridicola sp. nov., isolated from an arid soil in Pakistan.</title>
        <authorList>
            <person name="Khan I.U."/>
            <person name="Saqib M."/>
            <person name="Amin A."/>
            <person name="Hussain F."/>
            <person name="Li L."/>
            <person name="Liu Y.H."/>
            <person name="Fang B.Z."/>
            <person name="Ahmed I."/>
            <person name="Li W.J."/>
        </authorList>
    </citation>
    <scope>NUCLEOTIDE SEQUENCE [LARGE SCALE GENOMIC DNA]</scope>
    <source>
        <strain evidence="4 5">NCCP-691</strain>
    </source>
</reference>
<dbReference type="PANTHER" id="PTHR33741">
    <property type="entry name" value="TRANSMEMBRANE PROTEIN DDB_G0269096-RELATED"/>
    <property type="match status" value="1"/>
</dbReference>
<dbReference type="SMART" id="SM00116">
    <property type="entry name" value="CBS"/>
    <property type="match status" value="2"/>
</dbReference>
<keyword evidence="1" id="KW-0129">CBS domain</keyword>
<name>A0ABQ4PZV7_9BURK</name>
<dbReference type="PROSITE" id="PS51371">
    <property type="entry name" value="CBS"/>
    <property type="match status" value="2"/>
</dbReference>
<evidence type="ECO:0000256" key="2">
    <source>
        <dbReference type="SAM" id="Phobius"/>
    </source>
</evidence>
<gene>
    <name evidence="4" type="ORF">NCCP691_04520</name>
</gene>
<keyword evidence="2" id="KW-1133">Transmembrane helix</keyword>
<dbReference type="PROSITE" id="PS51257">
    <property type="entry name" value="PROKAR_LIPOPROTEIN"/>
    <property type="match status" value="1"/>
</dbReference>
<evidence type="ECO:0000313" key="5">
    <source>
        <dbReference type="Proteomes" id="UP000887222"/>
    </source>
</evidence>
<feature type="transmembrane region" description="Helical" evidence="2">
    <location>
        <begin position="137"/>
        <end position="160"/>
    </location>
</feature>
<feature type="transmembrane region" description="Helical" evidence="2">
    <location>
        <begin position="96"/>
        <end position="117"/>
    </location>
</feature>
<dbReference type="InterPro" id="IPR007065">
    <property type="entry name" value="HPP"/>
</dbReference>
<dbReference type="InterPro" id="IPR046342">
    <property type="entry name" value="CBS_dom_sf"/>
</dbReference>
<dbReference type="Pfam" id="PF04982">
    <property type="entry name" value="TM_HPP"/>
    <property type="match status" value="1"/>
</dbReference>
<comment type="caution">
    <text evidence="4">The sequence shown here is derived from an EMBL/GenBank/DDBJ whole genome shotgun (WGS) entry which is preliminary data.</text>
</comment>
<dbReference type="PANTHER" id="PTHR33741:SF5">
    <property type="entry name" value="TRANSMEMBRANE PROTEIN DDB_G0269096-RELATED"/>
    <property type="match status" value="1"/>
</dbReference>
<keyword evidence="2" id="KW-0472">Membrane</keyword>
<keyword evidence="5" id="KW-1185">Reference proteome</keyword>
<dbReference type="InterPro" id="IPR058581">
    <property type="entry name" value="TM_HPP"/>
</dbReference>
<sequence>MISRFRRFLPPPVALSAREQARSILGALLGLACAGLAGMWTVDASSAWLVAPLGASALLAFALPSSPLAQPWPVFGGNVLSALIGIACGKLIGAPLAAVCVALGASICAMFLLRCLHPPGGAATVMAALGAGGPEHLGYAFVLMPVAVNSAALVCAAVAYNRLCGRRYPLAPAAPANPHRTADPLPGARAGVSEQDLDHALRQRDTLLDISREDLQELVMRSEMQAYQRHFGHTDCAEIMARDVITAEFGTSLQEAWRLLRDHRIKALPVINRFRRVIGIVTEHDFLRQADLDRLDGFSDRVRNLLRPAPGATSDKPEVVGQIMTARVRCAMADQPIASLVPLFSDSGLHHLPVVDGNQRLVGIVTQSDLVAALYRAGLEQAGAGRMADAA</sequence>
<dbReference type="EMBL" id="BPMK01000002">
    <property type="protein sequence ID" value="GIZ50438.1"/>
    <property type="molecule type" value="Genomic_DNA"/>
</dbReference>
<proteinExistence type="predicted"/>
<evidence type="ECO:0000256" key="1">
    <source>
        <dbReference type="PROSITE-ProRule" id="PRU00703"/>
    </source>
</evidence>
<protein>
    <submittedName>
        <fullName evidence="4">Membrane protein</fullName>
    </submittedName>
</protein>
<evidence type="ECO:0000259" key="3">
    <source>
        <dbReference type="PROSITE" id="PS51371"/>
    </source>
</evidence>
<evidence type="ECO:0000313" key="4">
    <source>
        <dbReference type="EMBL" id="GIZ50438.1"/>
    </source>
</evidence>
<feature type="transmembrane region" description="Helical" evidence="2">
    <location>
        <begin position="68"/>
        <end position="89"/>
    </location>
</feature>
<dbReference type="InterPro" id="IPR000644">
    <property type="entry name" value="CBS_dom"/>
</dbReference>
<keyword evidence="2" id="KW-0812">Transmembrane</keyword>
<dbReference type="CDD" id="cd04600">
    <property type="entry name" value="CBS_pair_HPP_assoc"/>
    <property type="match status" value="1"/>
</dbReference>